<organism evidence="2 3">
    <name type="scientific">Thiothrix litoralis</name>
    <dbReference type="NCBI Taxonomy" id="2891210"/>
    <lineage>
        <taxon>Bacteria</taxon>
        <taxon>Pseudomonadati</taxon>
        <taxon>Pseudomonadota</taxon>
        <taxon>Gammaproteobacteria</taxon>
        <taxon>Thiotrichales</taxon>
        <taxon>Thiotrichaceae</taxon>
        <taxon>Thiothrix</taxon>
    </lineage>
</organism>
<evidence type="ECO:0000313" key="3">
    <source>
        <dbReference type="Proteomes" id="UP000672039"/>
    </source>
</evidence>
<evidence type="ECO:0000256" key="1">
    <source>
        <dbReference type="SAM" id="Phobius"/>
    </source>
</evidence>
<accession>A0ABX7WVP3</accession>
<reference evidence="2 3" key="1">
    <citation type="submission" date="2021-04" db="EMBL/GenBank/DDBJ databases">
        <title>Genomics, taxonomy and metabolism of representatives of sulfur bacteria of the genus Thiothrix: Thiothrix fructosivorans QT, Thiothrix unzii A1T and three new species, Thiothrix subterranea sp. nov., Thiothrix litoralis sp. nov. and 'Candidatus Thiothrix anitrata' sp. nov.</title>
        <authorList>
            <person name="Ravin N.V."/>
            <person name="Smolyakov D."/>
            <person name="Rudenko T.S."/>
            <person name="Mardanov A.V."/>
            <person name="Beletsky A.V."/>
            <person name="Markov N.D."/>
            <person name="Fomenkov A.I."/>
            <person name="Roberts R.J."/>
            <person name="Karnachuk O.V."/>
            <person name="Novikov A."/>
            <person name="Grabovich M.Y."/>
        </authorList>
    </citation>
    <scope>NUCLEOTIDE SEQUENCE [LARGE SCALE GENOMIC DNA]</scope>
    <source>
        <strain evidence="2 3">AS</strain>
    </source>
</reference>
<protein>
    <recommendedName>
        <fullName evidence="4">Signal peptide prediction</fullName>
    </recommendedName>
</protein>
<evidence type="ECO:0000313" key="2">
    <source>
        <dbReference type="EMBL" id="QTR47617.1"/>
    </source>
</evidence>
<feature type="transmembrane region" description="Helical" evidence="1">
    <location>
        <begin position="12"/>
        <end position="30"/>
    </location>
</feature>
<dbReference type="EMBL" id="CP072801">
    <property type="protein sequence ID" value="QTR47617.1"/>
    <property type="molecule type" value="Genomic_DNA"/>
</dbReference>
<gene>
    <name evidence="2" type="ORF">J9253_06720</name>
</gene>
<evidence type="ECO:0008006" key="4">
    <source>
        <dbReference type="Google" id="ProtNLM"/>
    </source>
</evidence>
<proteinExistence type="predicted"/>
<dbReference type="RefSeq" id="WP_210223871.1">
    <property type="nucleotide sequence ID" value="NZ_CP072801.1"/>
</dbReference>
<keyword evidence="3" id="KW-1185">Reference proteome</keyword>
<keyword evidence="1" id="KW-1133">Transmembrane helix</keyword>
<keyword evidence="1" id="KW-0472">Membrane</keyword>
<name>A0ABX7WVP3_9GAMM</name>
<dbReference type="Proteomes" id="UP000672039">
    <property type="component" value="Chromosome"/>
</dbReference>
<feature type="transmembrane region" description="Helical" evidence="1">
    <location>
        <begin position="59"/>
        <end position="78"/>
    </location>
</feature>
<keyword evidence="1" id="KW-0812">Transmembrane</keyword>
<sequence length="143" mass="16034">MKKNPFGWQLLLYLWVGPITLLCLPLALLAKWTGGGYHLHTGVLEIWGGWVGRWLDRGIPLLGAVNAITIGHIVAGISPQHLHNSRVHERVHVAQFEQWGFLFPLVYLLAGIKARLRGGSLYWDNPYEIEARAKAAAKDQHVT</sequence>